<keyword evidence="3" id="KW-1185">Reference proteome</keyword>
<evidence type="ECO:0000313" key="2">
    <source>
        <dbReference type="EMBL" id="MBU2710826.1"/>
    </source>
</evidence>
<feature type="chain" id="PRO_5046976905" description="Tetratricopeptide repeat protein" evidence="1">
    <location>
        <begin position="21"/>
        <end position="263"/>
    </location>
</feature>
<dbReference type="EMBL" id="JAGSOY010000011">
    <property type="protein sequence ID" value="MBU2710826.1"/>
    <property type="molecule type" value="Genomic_DNA"/>
</dbReference>
<sequence length="263" mass="30213">MFKYKILALLFIAVSTQGLTNDLSIAQCKALASKNKFLHDTYNASKALNTRGLREYKKGHLKKARNYFYCAQLLSPNYALAHYNYASTLALLDQKTVSDPCYNHTLENMEKHLVRSIQLDPGRRKRLKNDSDFDNIRDSYFYKYVTFDIKLEKISDLFYKVGTWHAQTIGVFPVAKLIFENESNVLLKTYKFDALSQTSVWSKGIPAIYSIDGNTLSIEFKNNKLDSLSGEIRFIIKKNVLLDIEISTDKFGIFKGYQDDCNA</sequence>
<accession>A0ABS5Z9U8</accession>
<dbReference type="Proteomes" id="UP000690515">
    <property type="component" value="Unassembled WGS sequence"/>
</dbReference>
<dbReference type="SUPFAM" id="SSF48452">
    <property type="entry name" value="TPR-like"/>
    <property type="match status" value="1"/>
</dbReference>
<keyword evidence="1" id="KW-0732">Signal</keyword>
<protein>
    <recommendedName>
        <fullName evidence="4">Tetratricopeptide repeat protein</fullName>
    </recommendedName>
</protein>
<evidence type="ECO:0000313" key="3">
    <source>
        <dbReference type="Proteomes" id="UP000690515"/>
    </source>
</evidence>
<dbReference type="InterPro" id="IPR011990">
    <property type="entry name" value="TPR-like_helical_dom_sf"/>
</dbReference>
<dbReference type="RefSeq" id="WP_215818989.1">
    <property type="nucleotide sequence ID" value="NZ_JAGSOY010000011.1"/>
</dbReference>
<evidence type="ECO:0000256" key="1">
    <source>
        <dbReference type="SAM" id="SignalP"/>
    </source>
</evidence>
<name>A0ABS5Z9U8_9GAMM</name>
<dbReference type="Gene3D" id="1.25.40.10">
    <property type="entry name" value="Tetratricopeptide repeat domain"/>
    <property type="match status" value="1"/>
</dbReference>
<proteinExistence type="predicted"/>
<organism evidence="2 3">
    <name type="scientific">Zooshikella harenae</name>
    <dbReference type="NCBI Taxonomy" id="2827238"/>
    <lineage>
        <taxon>Bacteria</taxon>
        <taxon>Pseudomonadati</taxon>
        <taxon>Pseudomonadota</taxon>
        <taxon>Gammaproteobacteria</taxon>
        <taxon>Oceanospirillales</taxon>
        <taxon>Zooshikellaceae</taxon>
        <taxon>Zooshikella</taxon>
    </lineage>
</organism>
<gene>
    <name evidence="2" type="ORF">KCG35_07125</name>
</gene>
<evidence type="ECO:0008006" key="4">
    <source>
        <dbReference type="Google" id="ProtNLM"/>
    </source>
</evidence>
<comment type="caution">
    <text evidence="2">The sequence shown here is derived from an EMBL/GenBank/DDBJ whole genome shotgun (WGS) entry which is preliminary data.</text>
</comment>
<reference evidence="2 3" key="1">
    <citation type="submission" date="2021-04" db="EMBL/GenBank/DDBJ databases">
        <authorList>
            <person name="Pira H."/>
            <person name="Risdian C."/>
            <person name="Wink J."/>
        </authorList>
    </citation>
    <scope>NUCLEOTIDE SEQUENCE [LARGE SCALE GENOMIC DNA]</scope>
    <source>
        <strain evidence="2 3">WH53</strain>
    </source>
</reference>
<feature type="signal peptide" evidence="1">
    <location>
        <begin position="1"/>
        <end position="20"/>
    </location>
</feature>